<gene>
    <name evidence="2" type="ORF">ACFQDI_21715</name>
</gene>
<name>A0ABW0KVR8_9BACT</name>
<organism evidence="2 3">
    <name type="scientific">Prosthecobacter fluviatilis</name>
    <dbReference type="NCBI Taxonomy" id="445931"/>
    <lineage>
        <taxon>Bacteria</taxon>
        <taxon>Pseudomonadati</taxon>
        <taxon>Verrucomicrobiota</taxon>
        <taxon>Verrucomicrobiia</taxon>
        <taxon>Verrucomicrobiales</taxon>
        <taxon>Verrucomicrobiaceae</taxon>
        <taxon>Prosthecobacter</taxon>
    </lineage>
</organism>
<protein>
    <submittedName>
        <fullName evidence="2">DUF3987 domain-containing protein</fullName>
    </submittedName>
</protein>
<keyword evidence="3" id="KW-1185">Reference proteome</keyword>
<feature type="compositionally biased region" description="Polar residues" evidence="1">
    <location>
        <begin position="155"/>
        <end position="164"/>
    </location>
</feature>
<feature type="region of interest" description="Disordered" evidence="1">
    <location>
        <begin position="123"/>
        <end position="214"/>
    </location>
</feature>
<feature type="compositionally biased region" description="Polar residues" evidence="1">
    <location>
        <begin position="176"/>
        <end position="185"/>
    </location>
</feature>
<sequence length="628" mass="68034">MNTKSHPDSAAQHTPDPAPALPGLTDAAAVLMARPAFRPSADWTQHLRPVDAPAPGWATPEPPGSAETPPPSPHSPEGGTRTEPAARETAVTSATPAGGFTHTPRATTGAQTSIVSTVSMEGGVKPAPACAQTSTISTNSTGECVSPAIPKEDTSTNSTNSTGECVSPAIPKEDTSTNSTNSTGECVSPAIPKKDTSTISTNSTEGGEKTREHPIPEDSILKDYRDFTRNVSELPDGLIVAPILALCGKLLTPHVTLNFGSQKPLTIYNFLACPAGLRKGTTFAPAIKIARNLLTPEDFIGGNASDSALFDTFEQQPHRLQFEDEGNTILRSWETQSFGREVSARYLGLYDGSPWHQNFLREGKSHGDGESQRHIEQATLSLCIGSTFGVARLDQIAAGCGLRRRFGFYVATRQTRNIWWPESLEGDDLQNLTDLFRHLTTLKGTVGRDSFTKAAKHYWVGLQQRNRARCESIPGYTIGDESLLSSLNESPARCLKLAIIFQACRWARGSTSDPFTITPDILELAEAHQDGCLDALIQLEGMSRRIQVDDTAEWLLAQIIGDHSVKPGQHRAVYTRSELTRRFASNPGRIGALTPSKLYGEIIPHLISRQQCVMTKSGKHTLYTFTWE</sequence>
<comment type="caution">
    <text evidence="2">The sequence shown here is derived from an EMBL/GenBank/DDBJ whole genome shotgun (WGS) entry which is preliminary data.</text>
</comment>
<feature type="region of interest" description="Disordered" evidence="1">
    <location>
        <begin position="1"/>
        <end position="23"/>
    </location>
</feature>
<dbReference type="RefSeq" id="WP_377170867.1">
    <property type="nucleotide sequence ID" value="NZ_JBHSMQ010000010.1"/>
</dbReference>
<feature type="compositionally biased region" description="Pro residues" evidence="1">
    <location>
        <begin position="60"/>
        <end position="74"/>
    </location>
</feature>
<reference evidence="3" key="1">
    <citation type="journal article" date="2019" name="Int. J. Syst. Evol. Microbiol.">
        <title>The Global Catalogue of Microorganisms (GCM) 10K type strain sequencing project: providing services to taxonomists for standard genome sequencing and annotation.</title>
        <authorList>
            <consortium name="The Broad Institute Genomics Platform"/>
            <consortium name="The Broad Institute Genome Sequencing Center for Infectious Disease"/>
            <person name="Wu L."/>
            <person name="Ma J."/>
        </authorList>
    </citation>
    <scope>NUCLEOTIDE SEQUENCE [LARGE SCALE GENOMIC DNA]</scope>
    <source>
        <strain evidence="3">CGMCC 4.1469</strain>
    </source>
</reference>
<feature type="compositionally biased region" description="Polar residues" evidence="1">
    <location>
        <begin position="131"/>
        <end position="143"/>
    </location>
</feature>
<feature type="region of interest" description="Disordered" evidence="1">
    <location>
        <begin position="38"/>
        <end position="110"/>
    </location>
</feature>
<evidence type="ECO:0000313" key="3">
    <source>
        <dbReference type="Proteomes" id="UP001596052"/>
    </source>
</evidence>
<evidence type="ECO:0000256" key="1">
    <source>
        <dbReference type="SAM" id="MobiDB-lite"/>
    </source>
</evidence>
<evidence type="ECO:0000313" key="2">
    <source>
        <dbReference type="EMBL" id="MFC5457500.1"/>
    </source>
</evidence>
<dbReference type="EMBL" id="JBHSMQ010000010">
    <property type="protein sequence ID" value="MFC5457500.1"/>
    <property type="molecule type" value="Genomic_DNA"/>
</dbReference>
<dbReference type="Proteomes" id="UP001596052">
    <property type="component" value="Unassembled WGS sequence"/>
</dbReference>
<proteinExistence type="predicted"/>
<accession>A0ABW0KVR8</accession>